<dbReference type="InterPro" id="IPR017853">
    <property type="entry name" value="GH"/>
</dbReference>
<accession>A0A934S1G0</accession>
<sequence>MGLRSNGIVYTIGFCLFGGAACEPTSYAAEHTIELQFNENSIHDSGFEGEFSNDLAATTSRWFRAGESNEAGIQFTGAHTLSGSQSVVFGDYTNNGSIAQNVDLQIDPTKHYHLSFWIRVDDSSEDDAHTSESSLQAALYSAPEKGGPYIHRVDLLENATVPAGAGWERMEATVSGTDLDSHDGEYLQLRLSKVNENSSHKIYIDNVSLIEKETAKAPHPISRLVVGGNLVYDHEPESTWEDGTKIELMKHLGMSNLRYPEGGQTRFWDWEFPYHDHPYRNFWDPAYEATLTEQRKAELKEQNGYRLSLDRFLEICEETGAVPLIGINMTQGWKYDRLQDSVDKAVRLVQLRKRQNRRPSLLLSVQRSRQ</sequence>
<dbReference type="Gene3D" id="3.20.20.80">
    <property type="entry name" value="Glycosidases"/>
    <property type="match status" value="1"/>
</dbReference>
<dbReference type="AlphaFoldDB" id="A0A934S1G0"/>
<dbReference type="InterPro" id="IPR008979">
    <property type="entry name" value="Galactose-bd-like_sf"/>
</dbReference>
<gene>
    <name evidence="1" type="ORF">JIN87_12495</name>
</gene>
<dbReference type="RefSeq" id="WP_200355903.1">
    <property type="nucleotide sequence ID" value="NZ_JAENIL010000021.1"/>
</dbReference>
<organism evidence="1 2">
    <name type="scientific">Pelagicoccus mobilis</name>
    <dbReference type="NCBI Taxonomy" id="415221"/>
    <lineage>
        <taxon>Bacteria</taxon>
        <taxon>Pseudomonadati</taxon>
        <taxon>Verrucomicrobiota</taxon>
        <taxon>Opitutia</taxon>
        <taxon>Puniceicoccales</taxon>
        <taxon>Pelagicoccaceae</taxon>
        <taxon>Pelagicoccus</taxon>
    </lineage>
</organism>
<dbReference type="SUPFAM" id="SSF49785">
    <property type="entry name" value="Galactose-binding domain-like"/>
    <property type="match status" value="1"/>
</dbReference>
<name>A0A934S1G0_9BACT</name>
<evidence type="ECO:0008006" key="3">
    <source>
        <dbReference type="Google" id="ProtNLM"/>
    </source>
</evidence>
<dbReference type="Gene3D" id="2.60.120.260">
    <property type="entry name" value="Galactose-binding domain-like"/>
    <property type="match status" value="1"/>
</dbReference>
<dbReference type="SUPFAM" id="SSF51445">
    <property type="entry name" value="(Trans)glycosidases"/>
    <property type="match status" value="1"/>
</dbReference>
<dbReference type="Proteomes" id="UP000617628">
    <property type="component" value="Unassembled WGS sequence"/>
</dbReference>
<comment type="caution">
    <text evidence="1">The sequence shown here is derived from an EMBL/GenBank/DDBJ whole genome shotgun (WGS) entry which is preliminary data.</text>
</comment>
<evidence type="ECO:0000313" key="1">
    <source>
        <dbReference type="EMBL" id="MBK1877689.1"/>
    </source>
</evidence>
<dbReference type="PROSITE" id="PS51257">
    <property type="entry name" value="PROKAR_LIPOPROTEIN"/>
    <property type="match status" value="1"/>
</dbReference>
<proteinExistence type="predicted"/>
<keyword evidence="2" id="KW-1185">Reference proteome</keyword>
<protein>
    <recommendedName>
        <fullName evidence="3">CBM-cenC domain-containing protein</fullName>
    </recommendedName>
</protein>
<evidence type="ECO:0000313" key="2">
    <source>
        <dbReference type="Proteomes" id="UP000617628"/>
    </source>
</evidence>
<dbReference type="EMBL" id="JAENIL010000021">
    <property type="protein sequence ID" value="MBK1877689.1"/>
    <property type="molecule type" value="Genomic_DNA"/>
</dbReference>
<reference evidence="1" key="1">
    <citation type="submission" date="2021-01" db="EMBL/GenBank/DDBJ databases">
        <title>Modified the classification status of verrucomicrobia.</title>
        <authorList>
            <person name="Feng X."/>
        </authorList>
    </citation>
    <scope>NUCLEOTIDE SEQUENCE</scope>
    <source>
        <strain evidence="1">KCTC 13126</strain>
    </source>
</reference>